<dbReference type="EMBL" id="CP011452">
    <property type="protein sequence ID" value="AKH43397.1"/>
    <property type="molecule type" value="Genomic_DNA"/>
</dbReference>
<dbReference type="PANTHER" id="PTHR43792:SF1">
    <property type="entry name" value="N-ACETYLTRANSFERASE DOMAIN-CONTAINING PROTEIN"/>
    <property type="match status" value="1"/>
</dbReference>
<dbReference type="PANTHER" id="PTHR43792">
    <property type="entry name" value="GNAT FAMILY, PUTATIVE (AFU_ORTHOLOGUE AFUA_3G00765)-RELATED-RELATED"/>
    <property type="match status" value="1"/>
</dbReference>
<proteinExistence type="predicted"/>
<evidence type="ECO:0000313" key="2">
    <source>
        <dbReference type="Proteomes" id="UP000034392"/>
    </source>
</evidence>
<sequence>MQLQTERLELRLPVADDIAAMHAIVSHEQTSRFLGRASDPALHFERMARNAGSWLLYGYGSFMVRLRGREELIGNCGIFHSWRGVGDDFDDNPEAGWILGHEYGGMGYAGEAMRAVFEWFEQTHGPHRVVCMIAPENRPSLRLAEKLGFTPMREGALPDGEAVILLDRAAGSANRPPEQV</sequence>
<evidence type="ECO:0000313" key="1">
    <source>
        <dbReference type="EMBL" id="AKH43397.1"/>
    </source>
</evidence>
<name>A0A0F7KW33_9SPHN</name>
<accession>A0A0F7KW33</accession>
<dbReference type="KEGG" id="aay:WYH_02365"/>
<gene>
    <name evidence="1" type="ORF">WYH_02365</name>
</gene>
<dbReference type="STRING" id="1267766.WYH_02365"/>
<reference evidence="1" key="1">
    <citation type="submission" date="2015-05" db="EMBL/GenBank/DDBJ databases">
        <title>The complete genome of Altererythrobacter atlanticus strain 26DY36.</title>
        <authorList>
            <person name="Wu Y.-H."/>
            <person name="Cheng H."/>
            <person name="Wu X.-W."/>
        </authorList>
    </citation>
    <scope>NUCLEOTIDE SEQUENCE [LARGE SCALE GENOMIC DNA]</scope>
    <source>
        <strain evidence="1">26DY36</strain>
    </source>
</reference>
<protein>
    <submittedName>
        <fullName evidence="1">Acetyltransferase (GNAT) family protein</fullName>
    </submittedName>
</protein>
<dbReference type="RefSeq" id="WP_046905116.1">
    <property type="nucleotide sequence ID" value="NZ_CP011452.2"/>
</dbReference>
<dbReference type="Pfam" id="PF13302">
    <property type="entry name" value="Acetyltransf_3"/>
    <property type="match status" value="1"/>
</dbReference>
<dbReference type="InterPro" id="IPR051531">
    <property type="entry name" value="N-acetyltransferase"/>
</dbReference>
<dbReference type="Gene3D" id="3.40.630.30">
    <property type="match status" value="1"/>
</dbReference>
<dbReference type="PATRIC" id="fig|1267766.3.peg.2392"/>
<dbReference type="PROSITE" id="PS51186">
    <property type="entry name" value="GNAT"/>
    <property type="match status" value="1"/>
</dbReference>
<dbReference type="InterPro" id="IPR000182">
    <property type="entry name" value="GNAT_dom"/>
</dbReference>
<dbReference type="SUPFAM" id="SSF55729">
    <property type="entry name" value="Acyl-CoA N-acyltransferases (Nat)"/>
    <property type="match status" value="1"/>
</dbReference>
<keyword evidence="2" id="KW-1185">Reference proteome</keyword>
<dbReference type="InterPro" id="IPR016181">
    <property type="entry name" value="Acyl_CoA_acyltransferase"/>
</dbReference>
<organism evidence="1 2">
    <name type="scientific">Croceibacterium atlanticum</name>
    <dbReference type="NCBI Taxonomy" id="1267766"/>
    <lineage>
        <taxon>Bacteria</taxon>
        <taxon>Pseudomonadati</taxon>
        <taxon>Pseudomonadota</taxon>
        <taxon>Alphaproteobacteria</taxon>
        <taxon>Sphingomonadales</taxon>
        <taxon>Erythrobacteraceae</taxon>
        <taxon>Croceibacterium</taxon>
    </lineage>
</organism>
<dbReference type="GO" id="GO:0016747">
    <property type="term" value="F:acyltransferase activity, transferring groups other than amino-acyl groups"/>
    <property type="evidence" value="ECO:0007669"/>
    <property type="project" value="InterPro"/>
</dbReference>
<dbReference type="AlphaFoldDB" id="A0A0F7KW33"/>
<dbReference type="Proteomes" id="UP000034392">
    <property type="component" value="Chromosome"/>
</dbReference>